<dbReference type="CDD" id="cd03221">
    <property type="entry name" value="ABCF_EF-3"/>
    <property type="match status" value="1"/>
</dbReference>
<evidence type="ECO:0000313" key="6">
    <source>
        <dbReference type="EMBL" id="GEO82995.1"/>
    </source>
</evidence>
<gene>
    <name evidence="6" type="ORF">ROR02_31260</name>
</gene>
<protein>
    <submittedName>
        <fullName evidence="6">ABC transporter</fullName>
    </submittedName>
</protein>
<feature type="domain" description="ABC transporter" evidence="5">
    <location>
        <begin position="338"/>
        <end position="527"/>
    </location>
</feature>
<dbReference type="EMBL" id="BJZO01000142">
    <property type="protein sequence ID" value="GEO82995.1"/>
    <property type="molecule type" value="Genomic_DNA"/>
</dbReference>
<evidence type="ECO:0000313" key="7">
    <source>
        <dbReference type="Proteomes" id="UP000321567"/>
    </source>
</evidence>
<dbReference type="Pfam" id="PF00005">
    <property type="entry name" value="ABC_tran"/>
    <property type="match status" value="2"/>
</dbReference>
<feature type="compositionally biased region" description="Basic and acidic residues" evidence="4">
    <location>
        <begin position="99"/>
        <end position="109"/>
    </location>
</feature>
<feature type="compositionally biased region" description="Basic and acidic residues" evidence="4">
    <location>
        <begin position="244"/>
        <end position="266"/>
    </location>
</feature>
<evidence type="ECO:0000256" key="1">
    <source>
        <dbReference type="ARBA" id="ARBA00022737"/>
    </source>
</evidence>
<organism evidence="6 7">
    <name type="scientific">Pararhodospirillum oryzae</name>
    <dbReference type="NCBI Taxonomy" id="478448"/>
    <lineage>
        <taxon>Bacteria</taxon>
        <taxon>Pseudomonadati</taxon>
        <taxon>Pseudomonadota</taxon>
        <taxon>Alphaproteobacteria</taxon>
        <taxon>Rhodospirillales</taxon>
        <taxon>Rhodospirillaceae</taxon>
        <taxon>Pararhodospirillum</taxon>
    </lineage>
</organism>
<keyword evidence="3" id="KW-0067">ATP-binding</keyword>
<dbReference type="GO" id="GO:0016887">
    <property type="term" value="F:ATP hydrolysis activity"/>
    <property type="evidence" value="ECO:0007669"/>
    <property type="project" value="InterPro"/>
</dbReference>
<dbReference type="PANTHER" id="PTHR19211:SF6">
    <property type="entry name" value="BLL7188 PROTEIN"/>
    <property type="match status" value="1"/>
</dbReference>
<evidence type="ECO:0000256" key="2">
    <source>
        <dbReference type="ARBA" id="ARBA00022741"/>
    </source>
</evidence>
<evidence type="ECO:0000256" key="4">
    <source>
        <dbReference type="SAM" id="MobiDB-lite"/>
    </source>
</evidence>
<dbReference type="PROSITE" id="PS00211">
    <property type="entry name" value="ABC_TRANSPORTER_1"/>
    <property type="match status" value="2"/>
</dbReference>
<dbReference type="GO" id="GO:0005524">
    <property type="term" value="F:ATP binding"/>
    <property type="evidence" value="ECO:0007669"/>
    <property type="project" value="UniProtKB-KW"/>
</dbReference>
<dbReference type="RefSeq" id="WP_147165028.1">
    <property type="nucleotide sequence ID" value="NZ_BJZO01000142.1"/>
</dbReference>
<dbReference type="AlphaFoldDB" id="A0A512HC13"/>
<reference evidence="6 7" key="1">
    <citation type="submission" date="2019-07" db="EMBL/GenBank/DDBJ databases">
        <title>Whole genome shotgun sequence of Rhodospirillum oryzae NBRC 107573.</title>
        <authorList>
            <person name="Hosoyama A."/>
            <person name="Uohara A."/>
            <person name="Ohji S."/>
            <person name="Ichikawa N."/>
        </authorList>
    </citation>
    <scope>NUCLEOTIDE SEQUENCE [LARGE SCALE GENOMIC DNA]</scope>
    <source>
        <strain evidence="6 7">NBRC 107573</strain>
    </source>
</reference>
<proteinExistence type="predicted"/>
<evidence type="ECO:0000256" key="3">
    <source>
        <dbReference type="ARBA" id="ARBA00022840"/>
    </source>
</evidence>
<dbReference type="InterPro" id="IPR017871">
    <property type="entry name" value="ABC_transporter-like_CS"/>
</dbReference>
<keyword evidence="1" id="KW-0677">Repeat</keyword>
<feature type="region of interest" description="Disordered" evidence="4">
    <location>
        <begin position="242"/>
        <end position="279"/>
    </location>
</feature>
<keyword evidence="7" id="KW-1185">Reference proteome</keyword>
<dbReference type="SUPFAM" id="SSF52540">
    <property type="entry name" value="P-loop containing nucleoside triphosphate hydrolases"/>
    <property type="match status" value="2"/>
</dbReference>
<dbReference type="InterPro" id="IPR003439">
    <property type="entry name" value="ABC_transporter-like_ATP-bd"/>
</dbReference>
<dbReference type="OrthoDB" id="9762369at2"/>
<dbReference type="InterPro" id="IPR027417">
    <property type="entry name" value="P-loop_NTPase"/>
</dbReference>
<dbReference type="Gene3D" id="3.40.50.300">
    <property type="entry name" value="P-loop containing nucleotide triphosphate hydrolases"/>
    <property type="match status" value="2"/>
</dbReference>
<dbReference type="InterPro" id="IPR003593">
    <property type="entry name" value="AAA+_ATPase"/>
</dbReference>
<sequence length="528" mass="56587">MPGFISLSNLTWSFPDGTTLFPALSVTFGFERTGIVGRNGSGKTTLMRLISGELRPASGSVRVCGTLGLLKQDVREDPDETLADLFHRHAAILGPDGTRTGEPRTREQGEPDDPVLFSRMEGALRRCGLAADPRALVTSLSGGQRTRAALAALLLARPDFLLLDEPTNNLDQAGRRAVLDLMRQWKAGALVISHDRALLAEMDAIVELTARGATRCSGPYDEFLRHKETERNAAHQALAQARKACSESARRARQATERKARKDSQGRKSRAKGGQSKILLDAARERAEASSGAHARLRDARRDSAESALAVARQKIDILQPLRMEIPSTGLPAGATVLRLEGVSGGHDAGHPVIRDLSFSLTGPERLAIAGPNGSGKTTLIRLISGRILPTRGTVDLKVPFAVLDQHLGLLDPGLSLLDSFLGLHPQADHHTAHAVLARFMFRAGDALRRVGTLSGGERVRAGLACVLGAVPLPRLLILDEPTNHLDLDGVEALETALAAYDGAMVIASHDEAFLHRLAVPRLLTLPG</sequence>
<evidence type="ECO:0000259" key="5">
    <source>
        <dbReference type="PROSITE" id="PS50893"/>
    </source>
</evidence>
<keyword evidence="2" id="KW-0547">Nucleotide-binding</keyword>
<dbReference type="SMART" id="SM00382">
    <property type="entry name" value="AAA"/>
    <property type="match status" value="2"/>
</dbReference>
<dbReference type="Proteomes" id="UP000321567">
    <property type="component" value="Unassembled WGS sequence"/>
</dbReference>
<dbReference type="PROSITE" id="PS50893">
    <property type="entry name" value="ABC_TRANSPORTER_2"/>
    <property type="match status" value="2"/>
</dbReference>
<name>A0A512HC13_9PROT</name>
<feature type="domain" description="ABC transporter" evidence="5">
    <location>
        <begin position="5"/>
        <end position="236"/>
    </location>
</feature>
<feature type="region of interest" description="Disordered" evidence="4">
    <location>
        <begin position="93"/>
        <end position="112"/>
    </location>
</feature>
<dbReference type="InterPro" id="IPR050611">
    <property type="entry name" value="ABCF"/>
</dbReference>
<comment type="caution">
    <text evidence="6">The sequence shown here is derived from an EMBL/GenBank/DDBJ whole genome shotgun (WGS) entry which is preliminary data.</text>
</comment>
<dbReference type="PANTHER" id="PTHR19211">
    <property type="entry name" value="ATP-BINDING TRANSPORT PROTEIN-RELATED"/>
    <property type="match status" value="1"/>
</dbReference>
<accession>A0A512HC13</accession>